<feature type="transmembrane region" description="Helical" evidence="2">
    <location>
        <begin position="614"/>
        <end position="635"/>
    </location>
</feature>
<proteinExistence type="predicted"/>
<keyword evidence="3" id="KW-1185">Reference proteome</keyword>
<feature type="transmembrane region" description="Helical" evidence="2">
    <location>
        <begin position="731"/>
        <end position="752"/>
    </location>
</feature>
<feature type="compositionally biased region" description="Polar residues" evidence="1">
    <location>
        <begin position="556"/>
        <end position="570"/>
    </location>
</feature>
<dbReference type="AlphaFoldDB" id="A0A6J1A4V7"/>
<evidence type="ECO:0000256" key="1">
    <source>
        <dbReference type="SAM" id="MobiDB-lite"/>
    </source>
</evidence>
<feature type="transmembrane region" description="Helical" evidence="2">
    <location>
        <begin position="701"/>
        <end position="719"/>
    </location>
</feature>
<protein>
    <submittedName>
        <fullName evidence="4">Membrane protein of ER body-like protein isoform X1</fullName>
    </submittedName>
</protein>
<keyword evidence="2" id="KW-0812">Transmembrane</keyword>
<feature type="compositionally biased region" description="Polar residues" evidence="1">
    <location>
        <begin position="361"/>
        <end position="373"/>
    </location>
</feature>
<feature type="compositionally biased region" description="Acidic residues" evidence="1">
    <location>
        <begin position="97"/>
        <end position="106"/>
    </location>
</feature>
<dbReference type="Proteomes" id="UP000504621">
    <property type="component" value="Unplaced"/>
</dbReference>
<feature type="compositionally biased region" description="Polar residues" evidence="1">
    <location>
        <begin position="382"/>
        <end position="409"/>
    </location>
</feature>
<evidence type="ECO:0000256" key="2">
    <source>
        <dbReference type="SAM" id="Phobius"/>
    </source>
</evidence>
<keyword evidence="2" id="KW-0472">Membrane</keyword>
<sequence length="789" mass="86216">MEQLEPQLPKTHLWSDQDEGDDEEEAGVGLLARHSRHPNNGVGTTPTPPPTTTTSISDEPQPAPASAHTNATASELSEQEPEGEEQEAADNSQRDEELGDEKEEGDGVTNRFYFHKLQGTESINGVSEMQSEISEGLSTEINHQQLKNVGDWNFFPLSSAPVEQSDEETNTSFKHFDYATKVDANIDLIGEIEEDLMELDVERVLEKQNTHDLYCPNCNSCITQRVILRRRKPKISNIRHKPRHVKKLNPISAAVVDGRSGNSTEINSNDSPTLAPGVENNSTEQEAISCLSCFRLFIPIGNGCFKIFRFFGCGKQNENTQNPQEIHQSENTQISQEMNPSKVTQSPQERSQKDVTKSPKGISQNGKTESPQMLSHIEDTQNTRNPPMISQSENTQISQEINPSEDTQSPQEIILKDITQSLQKTNGNEIAQSPQNINQNESKQSPQNIPKARTSWIFSVFALQKGQAIVDKVQGAAVPTLSVSVTSGEHVDDAIIKPKEPGKSNIFPSTMSSLFDKVKAKSREKKPDAGMLKRNAGDNEIEDIEAGPLEATCSSRTEVGNSSQTGNQNGCGDEDAGEAHEWEILKSIVYGGLIESITSLGVVSSAAGAGADTLNVLALGFANLIGGLIIISHSFRELKNDKPSGASTKVNVEEDRYQVLLGRRQNFVLHVSVAILSFLFFGLVPPIVYGFSFRKSDDKDLKLAAVAGASLVCIILLALGKGHARKPHRAYFRTVSYYVALGFMASGISYVAGELIKKLLQKLGLFESTSAVSVAFLETIPLEVGRGSY</sequence>
<reference evidence="4" key="1">
    <citation type="submission" date="2025-08" db="UniProtKB">
        <authorList>
            <consortium name="RefSeq"/>
        </authorList>
    </citation>
    <scope>IDENTIFICATION</scope>
    <source>
        <tissue evidence="4">Leaf</tissue>
    </source>
</reference>
<dbReference type="OrthoDB" id="1924921at2759"/>
<name>A0A6J1A4V7_9ROSI</name>
<evidence type="ECO:0000313" key="3">
    <source>
        <dbReference type="Proteomes" id="UP000504621"/>
    </source>
</evidence>
<dbReference type="RefSeq" id="XP_021281786.1">
    <property type="nucleotide sequence ID" value="XM_021426111.1"/>
</dbReference>
<dbReference type="CDD" id="cd01059">
    <property type="entry name" value="CCC1_like"/>
    <property type="match status" value="1"/>
</dbReference>
<feature type="region of interest" description="Disordered" evidence="1">
    <location>
        <begin position="321"/>
        <end position="409"/>
    </location>
</feature>
<gene>
    <name evidence="4" type="primary">LOC110414702</name>
</gene>
<dbReference type="PANTHER" id="PTHR38937:SF2">
    <property type="entry name" value="MEMBRANE PROTEIN OF ER BODY-LIKE PROTEIN ISOFORM X1"/>
    <property type="match status" value="1"/>
</dbReference>
<feature type="compositionally biased region" description="Acidic residues" evidence="1">
    <location>
        <begin position="16"/>
        <end position="26"/>
    </location>
</feature>
<dbReference type="InterPro" id="IPR052843">
    <property type="entry name" value="ER_body_metal_sequester"/>
</dbReference>
<evidence type="ECO:0000313" key="4">
    <source>
        <dbReference type="RefSeq" id="XP_021281786.1"/>
    </source>
</evidence>
<dbReference type="PANTHER" id="PTHR38937">
    <property type="entry name" value="MEMBRANE PROTEIN OF ER BODY-LIKE PROTEIN"/>
    <property type="match status" value="1"/>
</dbReference>
<dbReference type="GeneID" id="110414702"/>
<organism evidence="3 4">
    <name type="scientific">Herrania umbratica</name>
    <dbReference type="NCBI Taxonomy" id="108875"/>
    <lineage>
        <taxon>Eukaryota</taxon>
        <taxon>Viridiplantae</taxon>
        <taxon>Streptophyta</taxon>
        <taxon>Embryophyta</taxon>
        <taxon>Tracheophyta</taxon>
        <taxon>Spermatophyta</taxon>
        <taxon>Magnoliopsida</taxon>
        <taxon>eudicotyledons</taxon>
        <taxon>Gunneridae</taxon>
        <taxon>Pentapetalae</taxon>
        <taxon>rosids</taxon>
        <taxon>malvids</taxon>
        <taxon>Malvales</taxon>
        <taxon>Malvaceae</taxon>
        <taxon>Byttnerioideae</taxon>
        <taxon>Herrania</taxon>
    </lineage>
</organism>
<feature type="compositionally biased region" description="Polar residues" evidence="1">
    <location>
        <begin position="321"/>
        <end position="349"/>
    </location>
</feature>
<feature type="region of interest" description="Disordered" evidence="1">
    <location>
        <begin position="1"/>
        <end position="107"/>
    </location>
</feature>
<feature type="transmembrane region" description="Helical" evidence="2">
    <location>
        <begin position="667"/>
        <end position="689"/>
    </location>
</feature>
<feature type="region of interest" description="Disordered" evidence="1">
    <location>
        <begin position="257"/>
        <end position="280"/>
    </location>
</feature>
<feature type="region of interest" description="Disordered" evidence="1">
    <location>
        <begin position="556"/>
        <end position="575"/>
    </location>
</feature>
<keyword evidence="2" id="KW-1133">Transmembrane helix</keyword>
<accession>A0A6J1A4V7</accession>
<feature type="compositionally biased region" description="Polar residues" evidence="1">
    <location>
        <begin position="260"/>
        <end position="272"/>
    </location>
</feature>
<feature type="compositionally biased region" description="Acidic residues" evidence="1">
    <location>
        <begin position="77"/>
        <end position="88"/>
    </location>
</feature>